<dbReference type="InterPro" id="IPR005302">
    <property type="entry name" value="MoCF_Sase_C"/>
</dbReference>
<keyword evidence="1" id="KW-1133">Transmembrane helix</keyword>
<feature type="transmembrane region" description="Helical" evidence="1">
    <location>
        <begin position="16"/>
        <end position="36"/>
    </location>
</feature>
<keyword evidence="1" id="KW-0472">Membrane</keyword>
<feature type="domain" description="MOSC" evidence="2">
    <location>
        <begin position="171"/>
        <end position="331"/>
    </location>
</feature>
<dbReference type="GO" id="GO:0003824">
    <property type="term" value="F:catalytic activity"/>
    <property type="evidence" value="ECO:0007669"/>
    <property type="project" value="InterPro"/>
</dbReference>
<organism evidence="3">
    <name type="scientific">Bactrocera latifrons</name>
    <name type="common">Malaysian fruit fly</name>
    <name type="synonym">Chaetodacus latifrons</name>
    <dbReference type="NCBI Taxonomy" id="174628"/>
    <lineage>
        <taxon>Eukaryota</taxon>
        <taxon>Metazoa</taxon>
        <taxon>Ecdysozoa</taxon>
        <taxon>Arthropoda</taxon>
        <taxon>Hexapoda</taxon>
        <taxon>Insecta</taxon>
        <taxon>Pterygota</taxon>
        <taxon>Neoptera</taxon>
        <taxon>Endopterygota</taxon>
        <taxon>Diptera</taxon>
        <taxon>Brachycera</taxon>
        <taxon>Muscomorpha</taxon>
        <taxon>Tephritoidea</taxon>
        <taxon>Tephritidae</taxon>
        <taxon>Bactrocera</taxon>
        <taxon>Bactrocera</taxon>
    </lineage>
</organism>
<dbReference type="InterPro" id="IPR005303">
    <property type="entry name" value="MOCOS_middle"/>
</dbReference>
<dbReference type="OrthoDB" id="17255at2759"/>
<dbReference type="GO" id="GO:0030170">
    <property type="term" value="F:pyridoxal phosphate binding"/>
    <property type="evidence" value="ECO:0007669"/>
    <property type="project" value="InterPro"/>
</dbReference>
<protein>
    <submittedName>
        <fullName evidence="3">MOSC domain-containing protein 2, mitochondrial</fullName>
    </submittedName>
</protein>
<gene>
    <name evidence="3" type="primary">Marc2</name>
    <name evidence="3" type="ORF">c0_g1_i1</name>
</gene>
<dbReference type="SUPFAM" id="SSF141673">
    <property type="entry name" value="MOSC N-terminal domain-like"/>
    <property type="match status" value="1"/>
</dbReference>
<evidence type="ECO:0000313" key="3">
    <source>
        <dbReference type="EMBL" id="JAI46683.1"/>
    </source>
</evidence>
<sequence length="333" mass="38160">MYTIHKLVVEMRSLGVIAWAGLSIGAVVGGITIWLANRKRNSRRRQLPRADEWQHLGTLKIINFYPVKGGAPIRLEQVECSELGLQSSGVWDRCLVAYDKCGAVVFAGSYPRMLSVHPKIVSEKVLRLEAPNMPPIIVDLNELLREPYAVLEKRKNDNVKRLVECPAEHHEWLSRAVLQREHGLLLYVKLQPNPGEKLDIAPVMVMHERSVQELNEQLSGKTKPVDCQQFRGNIVVDSNANVLPYSEDNWFWLRMGVDVESSVVMRYNSDCLRCILVNVNVENYTRNPDFEPLRTLKKYRLRQNPKEPSMGVYFDVYKCGTLKIGEQIYVNYA</sequence>
<dbReference type="Pfam" id="PF03476">
    <property type="entry name" value="MOSC_N"/>
    <property type="match status" value="1"/>
</dbReference>
<dbReference type="PROSITE" id="PS51340">
    <property type="entry name" value="MOSC"/>
    <property type="match status" value="1"/>
</dbReference>
<evidence type="ECO:0000256" key="1">
    <source>
        <dbReference type="SAM" id="Phobius"/>
    </source>
</evidence>
<dbReference type="GO" id="GO:0030151">
    <property type="term" value="F:molybdenum ion binding"/>
    <property type="evidence" value="ECO:0007669"/>
    <property type="project" value="InterPro"/>
</dbReference>
<accession>A0A0K8W663</accession>
<dbReference type="SUPFAM" id="SSF50800">
    <property type="entry name" value="PK beta-barrel domain-like"/>
    <property type="match status" value="1"/>
</dbReference>
<dbReference type="GeneID" id="108975899"/>
<keyword evidence="1" id="KW-0812">Transmembrane</keyword>
<dbReference type="EMBL" id="GDHF01005631">
    <property type="protein sequence ID" value="JAI46683.1"/>
    <property type="molecule type" value="Transcribed_RNA"/>
</dbReference>
<proteinExistence type="predicted"/>
<reference evidence="3" key="1">
    <citation type="submission" date="2015-06" db="EMBL/GenBank/DDBJ databases">
        <authorList>
            <person name="Hoefler B.C."/>
            <person name="Straight P.D."/>
        </authorList>
    </citation>
    <scope>NUCLEOTIDE SEQUENCE</scope>
</reference>
<dbReference type="Pfam" id="PF03473">
    <property type="entry name" value="MOSC"/>
    <property type="match status" value="1"/>
</dbReference>
<dbReference type="InterPro" id="IPR011037">
    <property type="entry name" value="Pyrv_Knase-like_insert_dom_sf"/>
</dbReference>
<dbReference type="AlphaFoldDB" id="A0A0K8W663"/>
<name>A0A0K8W663_BACLA</name>
<evidence type="ECO:0000259" key="2">
    <source>
        <dbReference type="PROSITE" id="PS51340"/>
    </source>
</evidence>